<dbReference type="AlphaFoldDB" id="A0A4Z2JAF5"/>
<evidence type="ECO:0000313" key="2">
    <source>
        <dbReference type="Proteomes" id="UP000314294"/>
    </source>
</evidence>
<evidence type="ECO:0000313" key="1">
    <source>
        <dbReference type="EMBL" id="TNN86713.1"/>
    </source>
</evidence>
<proteinExistence type="predicted"/>
<protein>
    <submittedName>
        <fullName evidence="1">Uncharacterized protein</fullName>
    </submittedName>
</protein>
<comment type="caution">
    <text evidence="1">The sequence shown here is derived from an EMBL/GenBank/DDBJ whole genome shotgun (WGS) entry which is preliminary data.</text>
</comment>
<keyword evidence="2" id="KW-1185">Reference proteome</keyword>
<reference evidence="1 2" key="1">
    <citation type="submission" date="2019-03" db="EMBL/GenBank/DDBJ databases">
        <title>First draft genome of Liparis tanakae, snailfish: a comprehensive survey of snailfish specific genes.</title>
        <authorList>
            <person name="Kim W."/>
            <person name="Song I."/>
            <person name="Jeong J.-H."/>
            <person name="Kim D."/>
            <person name="Kim S."/>
            <person name="Ryu S."/>
            <person name="Song J.Y."/>
            <person name="Lee S.K."/>
        </authorList>
    </citation>
    <scope>NUCLEOTIDE SEQUENCE [LARGE SCALE GENOMIC DNA]</scope>
    <source>
        <tissue evidence="1">Muscle</tissue>
    </source>
</reference>
<accession>A0A4Z2JAF5</accession>
<dbReference type="Proteomes" id="UP000314294">
    <property type="component" value="Unassembled WGS sequence"/>
</dbReference>
<organism evidence="1 2">
    <name type="scientific">Liparis tanakae</name>
    <name type="common">Tanaka's snailfish</name>
    <dbReference type="NCBI Taxonomy" id="230148"/>
    <lineage>
        <taxon>Eukaryota</taxon>
        <taxon>Metazoa</taxon>
        <taxon>Chordata</taxon>
        <taxon>Craniata</taxon>
        <taxon>Vertebrata</taxon>
        <taxon>Euteleostomi</taxon>
        <taxon>Actinopterygii</taxon>
        <taxon>Neopterygii</taxon>
        <taxon>Teleostei</taxon>
        <taxon>Neoteleostei</taxon>
        <taxon>Acanthomorphata</taxon>
        <taxon>Eupercaria</taxon>
        <taxon>Perciformes</taxon>
        <taxon>Cottioidei</taxon>
        <taxon>Cottales</taxon>
        <taxon>Liparidae</taxon>
        <taxon>Liparis</taxon>
    </lineage>
</organism>
<dbReference type="EMBL" id="SRLO01000013">
    <property type="protein sequence ID" value="TNN86713.1"/>
    <property type="molecule type" value="Genomic_DNA"/>
</dbReference>
<gene>
    <name evidence="1" type="ORF">EYF80_002896</name>
</gene>
<name>A0A4Z2JAF5_9TELE</name>
<sequence>MPELCVRGELAGLGGVGALLHVDPRLWWMTRFDENSSIRYCSSTTTPASDGLLARAQSSQCTT</sequence>